<dbReference type="Proteomes" id="UP000474042">
    <property type="component" value="Unassembled WGS sequence"/>
</dbReference>
<evidence type="ECO:0000313" key="2">
    <source>
        <dbReference type="Proteomes" id="UP000474042"/>
    </source>
</evidence>
<sequence>MLIRTTRDDYEKITYDYDEKNHSIMGAGNICDLFKPEALNDDSDKVSDFVDKLVSFIRAERSDWGNKEVYLNFEEIEYLITSAKILYDRYNAGIF</sequence>
<comment type="caution">
    <text evidence="1">The sequence shown here is derived from an EMBL/GenBank/DDBJ whole genome shotgun (WGS) entry which is preliminary data.</text>
</comment>
<dbReference type="EMBL" id="WOFV02000039">
    <property type="protein sequence ID" value="NAS18651.1"/>
    <property type="molecule type" value="Genomic_DNA"/>
</dbReference>
<organism evidence="1 2">
    <name type="scientific">Clostridium butyricum</name>
    <dbReference type="NCBI Taxonomy" id="1492"/>
    <lineage>
        <taxon>Bacteria</taxon>
        <taxon>Bacillati</taxon>
        <taxon>Bacillota</taxon>
        <taxon>Clostridia</taxon>
        <taxon>Eubacteriales</taxon>
        <taxon>Clostridiaceae</taxon>
        <taxon>Clostridium</taxon>
    </lineage>
</organism>
<accession>A0A6L9EQR5</accession>
<evidence type="ECO:0000313" key="1">
    <source>
        <dbReference type="EMBL" id="NAS18651.1"/>
    </source>
</evidence>
<proteinExistence type="predicted"/>
<name>A0A6L9EQR5_CLOBU</name>
<dbReference type="AlphaFoldDB" id="A0A6L9EQR5"/>
<gene>
    <name evidence="1" type="ORF">GND98_012425</name>
</gene>
<reference evidence="1 2" key="1">
    <citation type="submission" date="2020-01" db="EMBL/GenBank/DDBJ databases">
        <title>Genome sequence of a 1,3-propanediol producer, Clostridium butyricum S3.</title>
        <authorList>
            <person name="Zhou J."/>
        </authorList>
    </citation>
    <scope>NUCLEOTIDE SEQUENCE [LARGE SCALE GENOMIC DNA]</scope>
    <source>
        <strain evidence="1 2">S3</strain>
    </source>
</reference>
<protein>
    <submittedName>
        <fullName evidence="1">Uncharacterized protein</fullName>
    </submittedName>
</protein>